<feature type="compositionally biased region" description="Basic and acidic residues" evidence="6">
    <location>
        <begin position="962"/>
        <end position="974"/>
    </location>
</feature>
<evidence type="ECO:0000256" key="4">
    <source>
        <dbReference type="ARBA" id="ARBA00023163"/>
    </source>
</evidence>
<dbReference type="GO" id="GO:0003677">
    <property type="term" value="F:DNA binding"/>
    <property type="evidence" value="ECO:0007669"/>
    <property type="project" value="UniProtKB-UniRule"/>
</dbReference>
<organism evidence="8 9">
    <name type="scientific">Micromonospora palomenae</name>
    <dbReference type="NCBI Taxonomy" id="1461247"/>
    <lineage>
        <taxon>Bacteria</taxon>
        <taxon>Bacillati</taxon>
        <taxon>Actinomycetota</taxon>
        <taxon>Actinomycetes</taxon>
        <taxon>Micromonosporales</taxon>
        <taxon>Micromonosporaceae</taxon>
        <taxon>Micromonospora</taxon>
    </lineage>
</organism>
<comment type="similarity">
    <text evidence="1">Belongs to the AfsR/DnrI/RedD regulatory family.</text>
</comment>
<dbReference type="PROSITE" id="PS51755">
    <property type="entry name" value="OMPR_PHOB"/>
    <property type="match status" value="1"/>
</dbReference>
<evidence type="ECO:0000313" key="8">
    <source>
        <dbReference type="EMBL" id="TWG27737.1"/>
    </source>
</evidence>
<dbReference type="InterPro" id="IPR016032">
    <property type="entry name" value="Sig_transdc_resp-reg_C-effctor"/>
</dbReference>
<dbReference type="InterPro" id="IPR051677">
    <property type="entry name" value="AfsR-DnrI-RedD_regulator"/>
</dbReference>
<dbReference type="InterPro" id="IPR001867">
    <property type="entry name" value="OmpR/PhoB-type_DNA-bd"/>
</dbReference>
<dbReference type="GO" id="GO:0006355">
    <property type="term" value="P:regulation of DNA-templated transcription"/>
    <property type="evidence" value="ECO:0007669"/>
    <property type="project" value="InterPro"/>
</dbReference>
<name>A0A561WV54_9ACTN</name>
<dbReference type="AlphaFoldDB" id="A0A561WV54"/>
<feature type="domain" description="OmpR/PhoB-type" evidence="7">
    <location>
        <begin position="1"/>
        <end position="105"/>
    </location>
</feature>
<evidence type="ECO:0000259" key="7">
    <source>
        <dbReference type="PROSITE" id="PS51755"/>
    </source>
</evidence>
<dbReference type="SUPFAM" id="SSF52540">
    <property type="entry name" value="P-loop containing nucleoside triphosphate hydrolases"/>
    <property type="match status" value="1"/>
</dbReference>
<feature type="DNA-binding region" description="OmpR/PhoB-type" evidence="5">
    <location>
        <begin position="1"/>
        <end position="105"/>
    </location>
</feature>
<dbReference type="EMBL" id="VIXA01000001">
    <property type="protein sequence ID" value="TWG27737.1"/>
    <property type="molecule type" value="Genomic_DNA"/>
</dbReference>
<keyword evidence="4" id="KW-0804">Transcription</keyword>
<keyword evidence="3 5" id="KW-0238">DNA-binding</keyword>
<evidence type="ECO:0000256" key="1">
    <source>
        <dbReference type="ARBA" id="ARBA00005820"/>
    </source>
</evidence>
<dbReference type="Gene3D" id="3.40.50.300">
    <property type="entry name" value="P-loop containing nucleotide triphosphate hydrolases"/>
    <property type="match status" value="1"/>
</dbReference>
<dbReference type="PANTHER" id="PTHR35807:SF1">
    <property type="entry name" value="TRANSCRIPTIONAL REGULATOR REDD"/>
    <property type="match status" value="1"/>
</dbReference>
<dbReference type="CDD" id="cd15831">
    <property type="entry name" value="BTAD"/>
    <property type="match status" value="1"/>
</dbReference>
<comment type="caution">
    <text evidence="8">The sequence shown here is derived from an EMBL/GenBank/DDBJ whole genome shotgun (WGS) entry which is preliminary data.</text>
</comment>
<dbReference type="InterPro" id="IPR041664">
    <property type="entry name" value="AAA_16"/>
</dbReference>
<proteinExistence type="inferred from homology"/>
<dbReference type="InterPro" id="IPR011990">
    <property type="entry name" value="TPR-like_helical_dom_sf"/>
</dbReference>
<dbReference type="RefSeq" id="WP_154936785.1">
    <property type="nucleotide sequence ID" value="NZ_VIXA01000001.1"/>
</dbReference>
<dbReference type="Proteomes" id="UP000319927">
    <property type="component" value="Unassembled WGS sequence"/>
</dbReference>
<sequence length="1108" mass="117084">MSWRAGAPAVTFGVLGPVQAIGAAGPVPLRGPRHRAVLARLLVARGQVVSVDRLVGDLWETPPEQAVAAVRTFVADLRRALEPERAPRQPARLLVTAPPGYALRAAPEAVDAWRFEAAVAEAGRLIGDGDAGSALARLTDALACWRGPAYVEFADQGWARAEVTRLDELRMLAVERRGEALLALGRAAEAAVELEQHAAAQPLREDAWRLWATALYRSGRQGEALAALRRARETLVAELGLDPGPGLRRLEADILAQAPHLDPAPAVSRADDVPAAAPGGGGVTAEAPRTFVGRQEEQELLGAAAATVARHRRPALALVSGGAGAGKTALAEALTRRLAGDGWATAWGRSPEYEGAPVAWPWTQITRALAVADPSSGGPTEEPAVARFRRHRAAVDLLTASAGRGPVLVVLDDLHRADEDTLDLLAALFAEPEPVTGPVLVVGAFRSTGIGPELTAALARLARSEPVRVYLDGLDAPATGELARAVAGRDLDPPTADLIHRRSGGNPFYVRELARLLAAEGPAALETVPPGVRDVIRHRLAQLPGPARTVVQQAAVLGRDVDPDLLAAMTGDEAAVLDALDDAVRAGVLTEQGPTARLRFAHILVRDTVYGDLSAPRRSRWHTAAGAALERLHPDDVTALAHHFSRAGTRTAAPRAARYATAAAEQAEHRSLPHRAARLWQQALDAHELADDDPHGRLRALMGLGRALAVTGHLDQARRHRGAALTAAERLDDPRATADVLAAFEVPAIWTRNDDDRLAHRIVEAAGRTLAALGGDRPADRSRLLSTLALELRGDTTDRGHRAAVEAEAIARRLADPALLAFALNARFMHAFARAGLAPQRARIGAELVELAREHELVTFEVLGHLVLLQARCALADFDAADAHAAAADRLAERYELPLVGVFTRWYAALRLAVGGQVAAAEAAYRAAHAPLPAAGMPGMENGLLPLALLSLRLPEPAPGDRPADMHGPADEGQRAAWGPHEPWVRPLVLLAAGRRDEAGAALDALPESPHDLLREARLCLAARAALALGDRTTMRYAYAELLPAADELAGAGSGVLTLGPVAGHLADLATALGRPDEAAAHRRKAAEVAARAQPRAMTVDGATIDRY</sequence>
<keyword evidence="2" id="KW-0805">Transcription regulation</keyword>
<dbReference type="SUPFAM" id="SSF46894">
    <property type="entry name" value="C-terminal effector domain of the bipartite response regulators"/>
    <property type="match status" value="1"/>
</dbReference>
<dbReference type="PANTHER" id="PTHR35807">
    <property type="entry name" value="TRANSCRIPTIONAL REGULATOR REDD-RELATED"/>
    <property type="match status" value="1"/>
</dbReference>
<evidence type="ECO:0000256" key="6">
    <source>
        <dbReference type="SAM" id="MobiDB-lite"/>
    </source>
</evidence>
<gene>
    <name evidence="8" type="ORF">FHX75_11885</name>
</gene>
<feature type="region of interest" description="Disordered" evidence="6">
    <location>
        <begin position="958"/>
        <end position="978"/>
    </location>
</feature>
<dbReference type="InterPro" id="IPR036388">
    <property type="entry name" value="WH-like_DNA-bd_sf"/>
</dbReference>
<evidence type="ECO:0000256" key="3">
    <source>
        <dbReference type="ARBA" id="ARBA00023125"/>
    </source>
</evidence>
<dbReference type="Gene3D" id="1.25.40.10">
    <property type="entry name" value="Tetratricopeptide repeat domain"/>
    <property type="match status" value="2"/>
</dbReference>
<evidence type="ECO:0000256" key="2">
    <source>
        <dbReference type="ARBA" id="ARBA00023015"/>
    </source>
</evidence>
<dbReference type="SMART" id="SM01043">
    <property type="entry name" value="BTAD"/>
    <property type="match status" value="1"/>
</dbReference>
<dbReference type="Pfam" id="PF03704">
    <property type="entry name" value="BTAD"/>
    <property type="match status" value="1"/>
</dbReference>
<evidence type="ECO:0000313" key="9">
    <source>
        <dbReference type="Proteomes" id="UP000319927"/>
    </source>
</evidence>
<dbReference type="GO" id="GO:0000160">
    <property type="term" value="P:phosphorelay signal transduction system"/>
    <property type="evidence" value="ECO:0007669"/>
    <property type="project" value="InterPro"/>
</dbReference>
<dbReference type="SMART" id="SM00862">
    <property type="entry name" value="Trans_reg_C"/>
    <property type="match status" value="1"/>
</dbReference>
<reference evidence="8 9" key="1">
    <citation type="submission" date="2019-06" db="EMBL/GenBank/DDBJ databases">
        <title>Sequencing the genomes of 1000 actinobacteria strains.</title>
        <authorList>
            <person name="Klenk H.-P."/>
        </authorList>
    </citation>
    <scope>NUCLEOTIDE SEQUENCE [LARGE SCALE GENOMIC DNA]</scope>
    <source>
        <strain evidence="8 9">DSM 102131</strain>
    </source>
</reference>
<dbReference type="SUPFAM" id="SSF48452">
    <property type="entry name" value="TPR-like"/>
    <property type="match status" value="1"/>
</dbReference>
<evidence type="ECO:0000256" key="5">
    <source>
        <dbReference type="PROSITE-ProRule" id="PRU01091"/>
    </source>
</evidence>
<dbReference type="Gene3D" id="1.10.10.10">
    <property type="entry name" value="Winged helix-like DNA-binding domain superfamily/Winged helix DNA-binding domain"/>
    <property type="match status" value="1"/>
</dbReference>
<dbReference type="InterPro" id="IPR027417">
    <property type="entry name" value="P-loop_NTPase"/>
</dbReference>
<dbReference type="InterPro" id="IPR005158">
    <property type="entry name" value="BTAD"/>
</dbReference>
<dbReference type="Pfam" id="PF00486">
    <property type="entry name" value="Trans_reg_C"/>
    <property type="match status" value="1"/>
</dbReference>
<dbReference type="OrthoDB" id="134712at2"/>
<keyword evidence="9" id="KW-1185">Reference proteome</keyword>
<protein>
    <submittedName>
        <fullName evidence="8">DNA-binding SARP family transcriptional activator</fullName>
    </submittedName>
</protein>
<dbReference type="Pfam" id="PF13191">
    <property type="entry name" value="AAA_16"/>
    <property type="match status" value="1"/>
</dbReference>
<accession>A0A561WV54</accession>